<dbReference type="CDD" id="cd14364">
    <property type="entry name" value="CUE_ASCC2"/>
    <property type="match status" value="1"/>
</dbReference>
<feature type="domain" description="CUE" evidence="2">
    <location>
        <begin position="326"/>
        <end position="369"/>
    </location>
</feature>
<evidence type="ECO:0000313" key="3">
    <source>
        <dbReference type="EMBL" id="KKA30872.1"/>
    </source>
</evidence>
<dbReference type="Pfam" id="PF02845">
    <property type="entry name" value="CUE"/>
    <property type="match status" value="1"/>
</dbReference>
<dbReference type="SMART" id="SM00546">
    <property type="entry name" value="CUE"/>
    <property type="match status" value="1"/>
</dbReference>
<proteinExistence type="predicted"/>
<feature type="compositionally biased region" description="Basic residues" evidence="1">
    <location>
        <begin position="667"/>
        <end position="679"/>
    </location>
</feature>
<dbReference type="Proteomes" id="UP000033483">
    <property type="component" value="Unassembled WGS sequence"/>
</dbReference>
<dbReference type="PANTHER" id="PTHR21494:SF0">
    <property type="entry name" value="ACTIVATING SIGNAL COINTEGRATOR 1 COMPLEX SUBUNIT 2"/>
    <property type="match status" value="1"/>
</dbReference>
<protein>
    <recommendedName>
        <fullName evidence="2">CUE domain-containing protein</fullName>
    </recommendedName>
</protein>
<evidence type="ECO:0000256" key="1">
    <source>
        <dbReference type="SAM" id="MobiDB-lite"/>
    </source>
</evidence>
<dbReference type="InterPro" id="IPR009060">
    <property type="entry name" value="UBA-like_sf"/>
</dbReference>
<feature type="compositionally biased region" description="Gly residues" evidence="1">
    <location>
        <begin position="628"/>
        <end position="643"/>
    </location>
</feature>
<dbReference type="OrthoDB" id="5577209at2759"/>
<feature type="compositionally biased region" description="Basic residues" evidence="1">
    <location>
        <begin position="617"/>
        <end position="627"/>
    </location>
</feature>
<name>A0A0F4ZK16_9PEZI</name>
<dbReference type="AlphaFoldDB" id="A0A0F4ZK16"/>
<evidence type="ECO:0000313" key="4">
    <source>
        <dbReference type="Proteomes" id="UP000033483"/>
    </source>
</evidence>
<dbReference type="InterPro" id="IPR041800">
    <property type="entry name" value="ASCC2_CUE"/>
</dbReference>
<comment type="caution">
    <text evidence="3">The sequence shown here is derived from an EMBL/GenBank/DDBJ whole genome shotgun (WGS) entry which is preliminary data.</text>
</comment>
<evidence type="ECO:0000259" key="2">
    <source>
        <dbReference type="PROSITE" id="PS51140"/>
    </source>
</evidence>
<organism evidence="3 4">
    <name type="scientific">Thielaviopsis punctulata</name>
    <dbReference type="NCBI Taxonomy" id="72032"/>
    <lineage>
        <taxon>Eukaryota</taxon>
        <taxon>Fungi</taxon>
        <taxon>Dikarya</taxon>
        <taxon>Ascomycota</taxon>
        <taxon>Pezizomycotina</taxon>
        <taxon>Sordariomycetes</taxon>
        <taxon>Hypocreomycetidae</taxon>
        <taxon>Microascales</taxon>
        <taxon>Ceratocystidaceae</taxon>
        <taxon>Thielaviopsis</taxon>
    </lineage>
</organism>
<feature type="region of interest" description="Disordered" evidence="1">
    <location>
        <begin position="299"/>
        <end position="318"/>
    </location>
</feature>
<dbReference type="SUPFAM" id="SSF46934">
    <property type="entry name" value="UBA-like"/>
    <property type="match status" value="1"/>
</dbReference>
<dbReference type="PROSITE" id="PS51140">
    <property type="entry name" value="CUE"/>
    <property type="match status" value="1"/>
</dbReference>
<sequence length="685" mass="72373">MASLPNLAPFPPESIRKFLPPETLSSTIAAFSALSSALCLLSPADFEQYISRPSSAAAATAFLSTAYAELAHAGPRVIGDDAAALQFARVLGSLLEKLIDANVCLEWTVFADAARVHPETAAKAWPRAWAAQRDSLEAGLGGAKKQLIRMLEAGAGGDLRACEKLLARANWLLAAAPAVAELFAAGDDFMDGVVACYRVMNPGLRRVLIATGYLCVRGLMQAEEPRLGMLADKLYGLTVAAEAHRAGPVAERDSFVVELVSTTPVVAEVRRVAELYAVPGLEARAKGLMAFQRAGGVVRGDRRSKRKGKGKGKERRQVADGHVDLEMLAKVAEVQELLPHLGGGFVSKCLREWNGDVEQVVARLLDGSLPEHLACLDQGEELASSQAEGLSDGPAKNLTDTPAMPTSNLTKPSMPAQRRNVFDDDDLDRLNSTISKNIHFGKANASATADDLLQDSAAAPSKAAILSALAAFDADDDERDDTYDADDVGAAVENTDIDDADGLSMGNDEVLWKAFTETPEVFERTKEARASAARAKLCGESGLAAEAVEGWAIMVRRSPALRRRLEARFSSGFDGTQAVVASTRWVRRKESDGEGGSLQQGQAESSRGQGASDRGRGARGGRGRGRGGRGGGGGGGGRGGGTSGNTDSDKKTEQNARRSKEASKSSRGNHQRKEGHAKKMAMGGV</sequence>
<keyword evidence="4" id="KW-1185">Reference proteome</keyword>
<feature type="compositionally biased region" description="Polar residues" evidence="1">
    <location>
        <begin position="597"/>
        <end position="609"/>
    </location>
</feature>
<dbReference type="InterPro" id="IPR052586">
    <property type="entry name" value="ASCC2"/>
</dbReference>
<gene>
    <name evidence="3" type="ORF">TD95_000746</name>
</gene>
<dbReference type="EMBL" id="LAEV01000214">
    <property type="protein sequence ID" value="KKA30872.1"/>
    <property type="molecule type" value="Genomic_DNA"/>
</dbReference>
<feature type="region of interest" description="Disordered" evidence="1">
    <location>
        <begin position="584"/>
        <end position="685"/>
    </location>
</feature>
<feature type="compositionally biased region" description="Polar residues" evidence="1">
    <location>
        <begin position="398"/>
        <end position="411"/>
    </location>
</feature>
<accession>A0A0F4ZK16</accession>
<feature type="region of interest" description="Disordered" evidence="1">
    <location>
        <begin position="384"/>
        <end position="418"/>
    </location>
</feature>
<reference evidence="3 4" key="1">
    <citation type="submission" date="2015-03" db="EMBL/GenBank/DDBJ databases">
        <authorList>
            <person name="Radwan O."/>
            <person name="Al-Naeli F.A."/>
            <person name="Rendon G.A."/>
            <person name="Fields C."/>
        </authorList>
    </citation>
    <scope>NUCLEOTIDE SEQUENCE [LARGE SCALE GENOMIC DNA]</scope>
    <source>
        <strain evidence="3">CR-DP1</strain>
    </source>
</reference>
<feature type="compositionally biased region" description="Basic residues" evidence="1">
    <location>
        <begin position="302"/>
        <end position="314"/>
    </location>
</feature>
<dbReference type="Gene3D" id="1.10.8.10">
    <property type="entry name" value="DNA helicase RuvA subunit, C-terminal domain"/>
    <property type="match status" value="1"/>
</dbReference>
<dbReference type="InterPro" id="IPR003892">
    <property type="entry name" value="CUE"/>
</dbReference>
<dbReference type="PANTHER" id="PTHR21494">
    <property type="entry name" value="ACTIVATING SIGNAL COINTEGRATOR 1 COMPLEX SUBUNIT 2 ASC-1 COMPLEX SUBUNIT P100"/>
    <property type="match status" value="1"/>
</dbReference>
<dbReference type="GO" id="GO:0043130">
    <property type="term" value="F:ubiquitin binding"/>
    <property type="evidence" value="ECO:0007669"/>
    <property type="project" value="InterPro"/>
</dbReference>
<feature type="compositionally biased region" description="Basic and acidic residues" evidence="1">
    <location>
        <begin position="647"/>
        <end position="664"/>
    </location>
</feature>